<dbReference type="EMBL" id="JBHRYJ010000001">
    <property type="protein sequence ID" value="MFC3675360.1"/>
    <property type="molecule type" value="Genomic_DNA"/>
</dbReference>
<dbReference type="PROSITE" id="PS50851">
    <property type="entry name" value="CHEW"/>
    <property type="match status" value="1"/>
</dbReference>
<keyword evidence="3" id="KW-1185">Reference proteome</keyword>
<feature type="domain" description="CheW-like" evidence="1">
    <location>
        <begin position="52"/>
        <end position="190"/>
    </location>
</feature>
<evidence type="ECO:0000313" key="2">
    <source>
        <dbReference type="EMBL" id="MFC3675360.1"/>
    </source>
</evidence>
<proteinExistence type="predicted"/>
<dbReference type="Proteomes" id="UP001595711">
    <property type="component" value="Unassembled WGS sequence"/>
</dbReference>
<evidence type="ECO:0000259" key="1">
    <source>
        <dbReference type="PROSITE" id="PS50851"/>
    </source>
</evidence>
<dbReference type="SMART" id="SM00260">
    <property type="entry name" value="CheW"/>
    <property type="match status" value="1"/>
</dbReference>
<evidence type="ECO:0000313" key="3">
    <source>
        <dbReference type="Proteomes" id="UP001595711"/>
    </source>
</evidence>
<dbReference type="SUPFAM" id="SSF50341">
    <property type="entry name" value="CheW-like"/>
    <property type="match status" value="1"/>
</dbReference>
<gene>
    <name evidence="2" type="ORF">ACFOOQ_07390</name>
</gene>
<reference evidence="3" key="1">
    <citation type="journal article" date="2019" name="Int. J. Syst. Evol. Microbiol.">
        <title>The Global Catalogue of Microorganisms (GCM) 10K type strain sequencing project: providing services to taxonomists for standard genome sequencing and annotation.</title>
        <authorList>
            <consortium name="The Broad Institute Genomics Platform"/>
            <consortium name="The Broad Institute Genome Sequencing Center for Infectious Disease"/>
            <person name="Wu L."/>
            <person name="Ma J."/>
        </authorList>
    </citation>
    <scope>NUCLEOTIDE SEQUENCE [LARGE SCALE GENOMIC DNA]</scope>
    <source>
        <strain evidence="3">KCTC 42182</strain>
    </source>
</reference>
<name>A0ABV7VD57_9PROT</name>
<dbReference type="Gene3D" id="2.30.30.40">
    <property type="entry name" value="SH3 Domains"/>
    <property type="match status" value="1"/>
</dbReference>
<dbReference type="RefSeq" id="WP_379723785.1">
    <property type="nucleotide sequence ID" value="NZ_JBHRYJ010000001.1"/>
</dbReference>
<dbReference type="Pfam" id="PF01584">
    <property type="entry name" value="CheW"/>
    <property type="match status" value="1"/>
</dbReference>
<sequence length="196" mass="20663">MASRIDQGVGSQRAGGTLEDGLVAGAELDTLLRRRASELVASQNRSRQRNLIPEQLSARIGEESYGLPLTSVTRIVPYTGCAAAPGGRWPLLGIIGSQGDSWALYDLGGLLGGSIAAGGAASGYAVLLRHDRRRIALRVDAVAAAGRIDRAEIRTIEALSDRGERLLYGVATKAGLQLIDINALWMLEPFSAGGKK</sequence>
<organism evidence="2 3">
    <name type="scientific">Ferrovibrio xuzhouensis</name>
    <dbReference type="NCBI Taxonomy" id="1576914"/>
    <lineage>
        <taxon>Bacteria</taxon>
        <taxon>Pseudomonadati</taxon>
        <taxon>Pseudomonadota</taxon>
        <taxon>Alphaproteobacteria</taxon>
        <taxon>Rhodospirillales</taxon>
        <taxon>Rhodospirillaceae</taxon>
        <taxon>Ferrovibrio</taxon>
    </lineage>
</organism>
<comment type="caution">
    <text evidence="2">The sequence shown here is derived from an EMBL/GenBank/DDBJ whole genome shotgun (WGS) entry which is preliminary data.</text>
</comment>
<accession>A0ABV7VD57</accession>
<dbReference type="Gene3D" id="2.40.50.180">
    <property type="entry name" value="CheA-289, Domain 4"/>
    <property type="match status" value="1"/>
</dbReference>
<protein>
    <submittedName>
        <fullName evidence="2">Chemotaxis protein CheW</fullName>
    </submittedName>
</protein>
<dbReference type="InterPro" id="IPR036061">
    <property type="entry name" value="CheW-like_dom_sf"/>
</dbReference>
<dbReference type="InterPro" id="IPR002545">
    <property type="entry name" value="CheW-lke_dom"/>
</dbReference>